<keyword evidence="5" id="KW-0804">Transcription</keyword>
<keyword evidence="2" id="KW-0902">Two-component regulatory system</keyword>
<evidence type="ECO:0000256" key="3">
    <source>
        <dbReference type="ARBA" id="ARBA00023015"/>
    </source>
</evidence>
<dbReference type="SUPFAM" id="SSF46894">
    <property type="entry name" value="C-terminal effector domain of the bipartite response regulators"/>
    <property type="match status" value="1"/>
</dbReference>
<evidence type="ECO:0000256" key="2">
    <source>
        <dbReference type="ARBA" id="ARBA00023012"/>
    </source>
</evidence>
<accession>A0ABV3J244</accession>
<dbReference type="SMART" id="SM01043">
    <property type="entry name" value="BTAD"/>
    <property type="match status" value="1"/>
</dbReference>
<name>A0ABV3J244_9ACTN</name>
<dbReference type="PANTHER" id="PTHR35807">
    <property type="entry name" value="TRANSCRIPTIONAL REGULATOR REDD-RELATED"/>
    <property type="match status" value="1"/>
</dbReference>
<feature type="domain" description="OmpR/PhoB-type" evidence="8">
    <location>
        <begin position="1"/>
        <end position="89"/>
    </location>
</feature>
<dbReference type="InterPro" id="IPR016032">
    <property type="entry name" value="Sig_transdc_resp-reg_C-effctor"/>
</dbReference>
<protein>
    <submittedName>
        <fullName evidence="9">AfsR/SARP family transcriptional regulator</fullName>
    </submittedName>
</protein>
<evidence type="ECO:0000313" key="9">
    <source>
        <dbReference type="EMBL" id="MEV4926768.1"/>
    </source>
</evidence>
<feature type="region of interest" description="Disordered" evidence="7">
    <location>
        <begin position="246"/>
        <end position="270"/>
    </location>
</feature>
<dbReference type="PANTHER" id="PTHR35807:SF1">
    <property type="entry name" value="TRANSCRIPTIONAL REGULATOR REDD"/>
    <property type="match status" value="1"/>
</dbReference>
<dbReference type="SMART" id="SM00862">
    <property type="entry name" value="Trans_reg_C"/>
    <property type="match status" value="1"/>
</dbReference>
<dbReference type="InterPro" id="IPR011990">
    <property type="entry name" value="TPR-like_helical_dom_sf"/>
</dbReference>
<dbReference type="InterPro" id="IPR001867">
    <property type="entry name" value="OmpR/PhoB-type_DNA-bd"/>
</dbReference>
<dbReference type="InterPro" id="IPR005158">
    <property type="entry name" value="BTAD"/>
</dbReference>
<evidence type="ECO:0000256" key="4">
    <source>
        <dbReference type="ARBA" id="ARBA00023125"/>
    </source>
</evidence>
<evidence type="ECO:0000313" key="10">
    <source>
        <dbReference type="Proteomes" id="UP001552479"/>
    </source>
</evidence>
<evidence type="ECO:0000259" key="8">
    <source>
        <dbReference type="PROSITE" id="PS51755"/>
    </source>
</evidence>
<dbReference type="EMBL" id="JBFASG010000039">
    <property type="protein sequence ID" value="MEV4926768.1"/>
    <property type="molecule type" value="Genomic_DNA"/>
</dbReference>
<dbReference type="InterPro" id="IPR051677">
    <property type="entry name" value="AfsR-DnrI-RedD_regulator"/>
</dbReference>
<evidence type="ECO:0000256" key="1">
    <source>
        <dbReference type="ARBA" id="ARBA00005820"/>
    </source>
</evidence>
<dbReference type="PROSITE" id="PS51755">
    <property type="entry name" value="OMPR_PHOB"/>
    <property type="match status" value="1"/>
</dbReference>
<dbReference type="InterPro" id="IPR036388">
    <property type="entry name" value="WH-like_DNA-bd_sf"/>
</dbReference>
<comment type="similarity">
    <text evidence="1">Belongs to the AfsR/DnrI/RedD regulatory family.</text>
</comment>
<dbReference type="RefSeq" id="WP_366090088.1">
    <property type="nucleotide sequence ID" value="NZ_JBFASG010000039.1"/>
</dbReference>
<evidence type="ECO:0000256" key="6">
    <source>
        <dbReference type="PROSITE-ProRule" id="PRU01091"/>
    </source>
</evidence>
<sequence>MEIRHGGEVCTPTAPKTRQTLALLLFRANQAVDTSAVIDELWCDNPPRSSMTTMQTYIYQLRKLFSRVTGEDTQQKILVSQPPGYCLRISEDQLDAKVFERLATEGRELLATGHVEQASRKLHEALKLWRGRTLADVSAGRLLEGHIVHLEELRITTLELRCHADLQLGAHRELVPELRSLVTEYPLNEWFHGQLITALHHAGRRGEALQAYQNLRRVLDTELGIEPSIALQSLQRDLLAEPRLPASSRAGRPLSLRGPAAGTNGRASAA</sequence>
<evidence type="ECO:0000256" key="7">
    <source>
        <dbReference type="SAM" id="MobiDB-lite"/>
    </source>
</evidence>
<dbReference type="SUPFAM" id="SSF48452">
    <property type="entry name" value="TPR-like"/>
    <property type="match status" value="1"/>
</dbReference>
<gene>
    <name evidence="9" type="ORF">AB0L03_28755</name>
</gene>
<dbReference type="Gene3D" id="1.25.40.10">
    <property type="entry name" value="Tetratricopeptide repeat domain"/>
    <property type="match status" value="1"/>
</dbReference>
<dbReference type="Pfam" id="PF03704">
    <property type="entry name" value="BTAD"/>
    <property type="match status" value="1"/>
</dbReference>
<feature type="DNA-binding region" description="OmpR/PhoB-type" evidence="6">
    <location>
        <begin position="1"/>
        <end position="89"/>
    </location>
</feature>
<keyword evidence="3" id="KW-0805">Transcription regulation</keyword>
<proteinExistence type="inferred from homology"/>
<organism evidence="9 10">
    <name type="scientific">Streptomyces roseoverticillatus</name>
    <dbReference type="NCBI Taxonomy" id="66429"/>
    <lineage>
        <taxon>Bacteria</taxon>
        <taxon>Bacillati</taxon>
        <taxon>Actinomycetota</taxon>
        <taxon>Actinomycetes</taxon>
        <taxon>Kitasatosporales</taxon>
        <taxon>Streptomycetaceae</taxon>
        <taxon>Streptomyces</taxon>
    </lineage>
</organism>
<dbReference type="CDD" id="cd15831">
    <property type="entry name" value="BTAD"/>
    <property type="match status" value="1"/>
</dbReference>
<dbReference type="Proteomes" id="UP001552479">
    <property type="component" value="Unassembled WGS sequence"/>
</dbReference>
<evidence type="ECO:0000256" key="5">
    <source>
        <dbReference type="ARBA" id="ARBA00023163"/>
    </source>
</evidence>
<keyword evidence="4 6" id="KW-0238">DNA-binding</keyword>
<dbReference type="Gene3D" id="1.10.10.10">
    <property type="entry name" value="Winged helix-like DNA-binding domain superfamily/Winged helix DNA-binding domain"/>
    <property type="match status" value="1"/>
</dbReference>
<keyword evidence="10" id="KW-1185">Reference proteome</keyword>
<reference evidence="9 10" key="1">
    <citation type="submission" date="2024-06" db="EMBL/GenBank/DDBJ databases">
        <title>The Natural Products Discovery Center: Release of the First 8490 Sequenced Strains for Exploring Actinobacteria Biosynthetic Diversity.</title>
        <authorList>
            <person name="Kalkreuter E."/>
            <person name="Kautsar S.A."/>
            <person name="Yang D."/>
            <person name="Bader C.D."/>
            <person name="Teijaro C.N."/>
            <person name="Fluegel L."/>
            <person name="Davis C.M."/>
            <person name="Simpson J.R."/>
            <person name="Lauterbach L."/>
            <person name="Steele A.D."/>
            <person name="Gui C."/>
            <person name="Meng S."/>
            <person name="Li G."/>
            <person name="Viehrig K."/>
            <person name="Ye F."/>
            <person name="Su P."/>
            <person name="Kiefer A.F."/>
            <person name="Nichols A."/>
            <person name="Cepeda A.J."/>
            <person name="Yan W."/>
            <person name="Fan B."/>
            <person name="Jiang Y."/>
            <person name="Adhikari A."/>
            <person name="Zheng C.-J."/>
            <person name="Schuster L."/>
            <person name="Cowan T.M."/>
            <person name="Smanski M.J."/>
            <person name="Chevrette M.G."/>
            <person name="De Carvalho L.P.S."/>
            <person name="Shen B."/>
        </authorList>
    </citation>
    <scope>NUCLEOTIDE SEQUENCE [LARGE SCALE GENOMIC DNA]</scope>
    <source>
        <strain evidence="9 10">NPDC053791</strain>
    </source>
</reference>
<comment type="caution">
    <text evidence="9">The sequence shown here is derived from an EMBL/GenBank/DDBJ whole genome shotgun (WGS) entry which is preliminary data.</text>
</comment>
<dbReference type="Pfam" id="PF00486">
    <property type="entry name" value="Trans_reg_C"/>
    <property type="match status" value="1"/>
</dbReference>